<name>A0A183B701_9TREM</name>
<reference evidence="3 4" key="2">
    <citation type="submission" date="2018-11" db="EMBL/GenBank/DDBJ databases">
        <authorList>
            <consortium name="Pathogen Informatics"/>
        </authorList>
    </citation>
    <scope>NUCLEOTIDE SEQUENCE [LARGE SCALE GENOMIC DNA]</scope>
    <source>
        <strain evidence="3 4">Egypt</strain>
    </source>
</reference>
<gene>
    <name evidence="3" type="ORF">ECPE_LOCUS14986</name>
</gene>
<protein>
    <submittedName>
        <fullName evidence="5">Helicase C-terminal domain-containing protein</fullName>
    </submittedName>
</protein>
<dbReference type="Proteomes" id="UP000272942">
    <property type="component" value="Unassembled WGS sequence"/>
</dbReference>
<sequence>MCLIRLLPEKADPEGLVLVYVQTKRGTDALAHYLSQLNFPVASIHDDDRPQTYTNFDCCRGLDIPNVKHVINFDLPSDIEKYVHRIGLTGRVGQPGSATSLFSERNQNVIRDLVELLRESKQSIPPWFEARLTYSSGDSRRSKNNSAAKKTPSKLRFF</sequence>
<organism evidence="5">
    <name type="scientific">Echinostoma caproni</name>
    <dbReference type="NCBI Taxonomy" id="27848"/>
    <lineage>
        <taxon>Eukaryota</taxon>
        <taxon>Metazoa</taxon>
        <taxon>Spiralia</taxon>
        <taxon>Lophotrochozoa</taxon>
        <taxon>Platyhelminthes</taxon>
        <taxon>Trematoda</taxon>
        <taxon>Digenea</taxon>
        <taxon>Plagiorchiida</taxon>
        <taxon>Echinostomata</taxon>
        <taxon>Echinostomatoidea</taxon>
        <taxon>Echinostomatidae</taxon>
        <taxon>Echinostoma</taxon>
    </lineage>
</organism>
<evidence type="ECO:0000313" key="3">
    <source>
        <dbReference type="EMBL" id="VDP92258.1"/>
    </source>
</evidence>
<dbReference type="Pfam" id="PF00271">
    <property type="entry name" value="Helicase_C"/>
    <property type="match status" value="1"/>
</dbReference>
<dbReference type="SMART" id="SM00490">
    <property type="entry name" value="HELICc"/>
    <property type="match status" value="1"/>
</dbReference>
<dbReference type="InterPro" id="IPR001650">
    <property type="entry name" value="Helicase_C-like"/>
</dbReference>
<proteinExistence type="predicted"/>
<dbReference type="WBParaSite" id="ECPE_0001502601-mRNA-1">
    <property type="protein sequence ID" value="ECPE_0001502601-mRNA-1"/>
    <property type="gene ID" value="ECPE_0001502601"/>
</dbReference>
<dbReference type="EMBL" id="UZAN01059156">
    <property type="protein sequence ID" value="VDP92258.1"/>
    <property type="molecule type" value="Genomic_DNA"/>
</dbReference>
<keyword evidence="4" id="KW-1185">Reference proteome</keyword>
<evidence type="ECO:0000313" key="4">
    <source>
        <dbReference type="Proteomes" id="UP000272942"/>
    </source>
</evidence>
<dbReference type="CDD" id="cd18787">
    <property type="entry name" value="SF2_C_DEAD"/>
    <property type="match status" value="1"/>
</dbReference>
<evidence type="ECO:0000313" key="5">
    <source>
        <dbReference type="WBParaSite" id="ECPE_0001502601-mRNA-1"/>
    </source>
</evidence>
<dbReference type="InterPro" id="IPR027417">
    <property type="entry name" value="P-loop_NTPase"/>
</dbReference>
<dbReference type="PROSITE" id="PS51194">
    <property type="entry name" value="HELICASE_CTER"/>
    <property type="match status" value="1"/>
</dbReference>
<dbReference type="PANTHER" id="PTHR47958">
    <property type="entry name" value="ATP-DEPENDENT RNA HELICASE DBP3"/>
    <property type="match status" value="1"/>
</dbReference>
<reference evidence="5" key="1">
    <citation type="submission" date="2016-06" db="UniProtKB">
        <authorList>
            <consortium name="WormBaseParasite"/>
        </authorList>
    </citation>
    <scope>IDENTIFICATION</scope>
</reference>
<dbReference type="AlphaFoldDB" id="A0A183B701"/>
<dbReference type="Gene3D" id="3.40.50.300">
    <property type="entry name" value="P-loop containing nucleotide triphosphate hydrolases"/>
    <property type="match status" value="2"/>
</dbReference>
<evidence type="ECO:0000259" key="2">
    <source>
        <dbReference type="PROSITE" id="PS51194"/>
    </source>
</evidence>
<feature type="region of interest" description="Disordered" evidence="1">
    <location>
        <begin position="136"/>
        <end position="158"/>
    </location>
</feature>
<evidence type="ECO:0000256" key="1">
    <source>
        <dbReference type="SAM" id="MobiDB-lite"/>
    </source>
</evidence>
<feature type="domain" description="Helicase C-terminal" evidence="2">
    <location>
        <begin position="1"/>
        <end position="132"/>
    </location>
</feature>
<accession>A0A183B701</accession>
<dbReference type="SUPFAM" id="SSF52540">
    <property type="entry name" value="P-loop containing nucleoside triphosphate hydrolases"/>
    <property type="match status" value="1"/>
</dbReference>
<dbReference type="OrthoDB" id="196131at2759"/>